<evidence type="ECO:0000256" key="19">
    <source>
        <dbReference type="ARBA" id="ARBA00022870"/>
    </source>
</evidence>
<keyword evidence="25" id="KW-0449">Lipoprotein</keyword>
<protein>
    <recommendedName>
        <fullName evidence="28">Gag polyprotein</fullName>
    </recommendedName>
    <component>
        <recommendedName>
            <fullName evidence="28">Matrix protein p17</fullName>
            <shortName evidence="28">MA</shortName>
        </recommendedName>
    </component>
</protein>
<evidence type="ECO:0000256" key="22">
    <source>
        <dbReference type="ARBA" id="ARBA00023086"/>
    </source>
</evidence>
<evidence type="ECO:0000256" key="29">
    <source>
        <dbReference type="SAM" id="MobiDB-lite"/>
    </source>
</evidence>
<dbReference type="Pfam" id="PF00607">
    <property type="entry name" value="Gag_p24"/>
    <property type="match status" value="1"/>
</dbReference>
<dbReference type="InterPro" id="IPR045345">
    <property type="entry name" value="Gag_p24_C"/>
</dbReference>
<dbReference type="Pfam" id="PF00098">
    <property type="entry name" value="zf-CCHC"/>
    <property type="match status" value="2"/>
</dbReference>
<evidence type="ECO:0000256" key="17">
    <source>
        <dbReference type="ARBA" id="ARBA00022833"/>
    </source>
</evidence>
<dbReference type="InterPro" id="IPR012344">
    <property type="entry name" value="Matrix_HIV/RSV_N"/>
</dbReference>
<keyword evidence="23" id="KW-0472">Membrane</keyword>
<dbReference type="GO" id="GO:0019013">
    <property type="term" value="C:viral nucleocapsid"/>
    <property type="evidence" value="ECO:0007669"/>
    <property type="project" value="UniProtKB-KW"/>
</dbReference>
<dbReference type="InterPro" id="IPR008919">
    <property type="entry name" value="Retrov_capsid_N"/>
</dbReference>
<dbReference type="SMART" id="SM00343">
    <property type="entry name" value="ZnF_C2HC"/>
    <property type="match status" value="2"/>
</dbReference>
<evidence type="ECO:0000259" key="30">
    <source>
        <dbReference type="PROSITE" id="PS50158"/>
    </source>
</evidence>
<comment type="subcellular location">
    <subcellularLocation>
        <location evidence="1">Host cell membrane</location>
        <topology evidence="1">Lipid-anchor</topology>
    </subcellularLocation>
    <subcellularLocation>
        <location evidence="2">Host endosome</location>
        <location evidence="2">Host multivesicular body</location>
    </subcellularLocation>
    <subcellularLocation>
        <location evidence="26">Virion membrane</location>
        <topology evidence="26">Lipid-anchor</topology>
    </subcellularLocation>
    <subcellularLocation>
        <location evidence="28">Virion</location>
    </subcellularLocation>
    <subcellularLocation>
        <location evidence="28">Host cytoplasm</location>
    </subcellularLocation>
    <subcellularLocation>
        <location evidence="28">Host nucleus</location>
    </subcellularLocation>
</comment>
<dbReference type="InterPro" id="IPR010999">
    <property type="entry name" value="Retrovr_matrix"/>
</dbReference>
<evidence type="ECO:0000256" key="25">
    <source>
        <dbReference type="ARBA" id="ARBA00023288"/>
    </source>
</evidence>
<evidence type="ECO:0000313" key="32">
    <source>
        <dbReference type="Proteomes" id="UP000124183"/>
    </source>
</evidence>
<dbReference type="GO" id="GO:0039702">
    <property type="term" value="P:viral budding via host ESCRT complex"/>
    <property type="evidence" value="ECO:0007669"/>
    <property type="project" value="UniProtKB-KW"/>
</dbReference>
<dbReference type="InterPro" id="IPR014817">
    <property type="entry name" value="Gag_p6"/>
</dbReference>
<keyword evidence="22 28" id="KW-0543">Viral nucleoprotein</keyword>
<keyword evidence="17 28" id="KW-0862">Zinc</keyword>
<feature type="domain" description="CCHC-type" evidence="30">
    <location>
        <begin position="390"/>
        <end position="405"/>
    </location>
</feature>
<evidence type="ECO:0000256" key="2">
    <source>
        <dbReference type="ARBA" id="ARBA00004560"/>
    </source>
</evidence>
<gene>
    <name evidence="31" type="primary">gag</name>
</gene>
<accession>V5NS66</accession>
<dbReference type="GO" id="GO:0072494">
    <property type="term" value="C:host multivesicular body"/>
    <property type="evidence" value="ECO:0007669"/>
    <property type="project" value="UniProtKB-SubCell"/>
</dbReference>
<evidence type="ECO:0000256" key="20">
    <source>
        <dbReference type="ARBA" id="ARBA00022884"/>
    </source>
</evidence>
<evidence type="ECO:0000256" key="27">
    <source>
        <dbReference type="PROSITE-ProRule" id="PRU00047"/>
    </source>
</evidence>
<sequence length="496" mass="55497">MGARASVLRGGKLDSWEKIRLRPGGKKKYRLKHLVWASRELERFALNPDLLETTEGCQQLMEQLQSSLRTGSEEIKSLFNTIATLWCVHQRIEIKDTKEALDKIEEIQNKSKQKAQQVAAAAGSSSQNYPIVQNAQGQMTHQPMSPRTLNAWVKAIEEKAFSPEVIPMFTALSEGATPQDLNMMLNIVGGHQAAMQMLKDTINEEAAEWDRVHPVHAGLFPPGKLREPRGSDLAGLPSTLQEEIGWMTNNPLIPVGDIYKRWIVLGIIKIVRMYSPVSILDIRQGPKKPFRDYVDRFLKTLRAEQATQEVKNWMTEPLLVQNANPDCKSILRALGPGATLEEMMTACQGVGGPGHKARVLAEAMSQVQQTNIMMQRGNFRGNFRGQRTIKCFNCGKEGHLARNCKAPRKKGCWKCGKEGHQMKDCTERQANFLGKIWPSNKGRPGNFPQSRQEPTAPPAESLGMGEEITSSPQQEPRDKELYPPLTSLKSLFGNDP</sequence>
<dbReference type="Gene3D" id="1.10.1200.30">
    <property type="match status" value="1"/>
</dbReference>
<keyword evidence="12" id="KW-0519">Myristate</keyword>
<evidence type="ECO:0000256" key="21">
    <source>
        <dbReference type="ARBA" id="ARBA00023046"/>
    </source>
</evidence>
<dbReference type="GO" id="GO:0005198">
    <property type="term" value="F:structural molecule activity"/>
    <property type="evidence" value="ECO:0007669"/>
    <property type="project" value="InterPro"/>
</dbReference>
<dbReference type="GO" id="GO:0075523">
    <property type="term" value="P:viral translational frameshifting"/>
    <property type="evidence" value="ECO:0007669"/>
    <property type="project" value="UniProtKB-KW"/>
</dbReference>
<dbReference type="FunFam" id="4.10.60.10:FF:000001">
    <property type="entry name" value="Gag polyprotein"/>
    <property type="match status" value="1"/>
</dbReference>
<comment type="subcellular location">
    <molecule>Matrix protein p17</molecule>
    <subcellularLocation>
        <location evidence="28">Virion membrane</location>
        <topology evidence="28">Lipid-anchor</topology>
    </subcellularLocation>
    <subcellularLocation>
        <location evidence="28">Host nucleus</location>
    </subcellularLocation>
    <subcellularLocation>
        <location evidence="28">Host cytoplasm</location>
    </subcellularLocation>
</comment>
<keyword evidence="16 27" id="KW-0863">Zinc-finger</keyword>
<dbReference type="Pfam" id="PF08705">
    <property type="entry name" value="Gag_p6"/>
    <property type="match status" value="1"/>
</dbReference>
<dbReference type="Gene3D" id="6.10.250.390">
    <property type="match status" value="1"/>
</dbReference>
<evidence type="ECO:0000256" key="14">
    <source>
        <dbReference type="ARBA" id="ARBA00022737"/>
    </source>
</evidence>
<dbReference type="GO" id="GO:0003723">
    <property type="term" value="F:RNA binding"/>
    <property type="evidence" value="ECO:0007669"/>
    <property type="project" value="UniProtKB-KW"/>
</dbReference>
<dbReference type="InterPro" id="IPR008916">
    <property type="entry name" value="Retrov_capsid_C"/>
</dbReference>
<reference evidence="31 32" key="1">
    <citation type="submission" date="2013-08" db="EMBL/GenBank/DDBJ databases">
        <title>Frequent genetic defects in long-term survivors for more than 26 years in the absence of antiretroviral therapy in Korea: its association with ginseng treatment.</title>
        <authorList>
            <person name="Cho Y.-K."/>
        </authorList>
    </citation>
    <scope>NUCLEOTIDE SEQUENCE [LARGE SCALE GENOMIC DNA]</scope>
    <source>
        <strain evidence="31">13MHI6-11621</strain>
    </source>
</reference>
<dbReference type="Gene3D" id="1.20.5.760">
    <property type="entry name" value="Single helix bin"/>
    <property type="match status" value="1"/>
</dbReference>
<dbReference type="InterPro" id="IPR001878">
    <property type="entry name" value="Znf_CCHC"/>
</dbReference>
<keyword evidence="7 28" id="KW-0167">Capsid protein</keyword>
<keyword evidence="20 28" id="KW-0694">RNA-binding</keyword>
<dbReference type="GO" id="GO:0055036">
    <property type="term" value="C:virion membrane"/>
    <property type="evidence" value="ECO:0007669"/>
    <property type="project" value="UniProtKB-SubCell"/>
</dbReference>
<dbReference type="Gene3D" id="1.10.150.90">
    <property type="entry name" value="Immunodeficiency lentiviruses, gag gene matrix protein p17"/>
    <property type="match status" value="1"/>
</dbReference>
<evidence type="ECO:0000256" key="6">
    <source>
        <dbReference type="ARBA" id="ARBA00022553"/>
    </source>
</evidence>
<keyword evidence="19" id="KW-1043">Host membrane</keyword>
<dbReference type="SUPFAM" id="SSF47353">
    <property type="entry name" value="Retrovirus capsid dimerization domain-like"/>
    <property type="match status" value="1"/>
</dbReference>
<dbReference type="PRINTS" id="PR00234">
    <property type="entry name" value="HIV1MATRIX"/>
</dbReference>
<dbReference type="PANTHER" id="PTHR40389:SF4">
    <property type="match status" value="1"/>
</dbReference>
<evidence type="ECO:0000256" key="5">
    <source>
        <dbReference type="ARBA" id="ARBA00022511"/>
    </source>
</evidence>
<keyword evidence="13 28" id="KW-0479">Metal-binding</keyword>
<dbReference type="GO" id="GO:0042025">
    <property type="term" value="C:host cell nucleus"/>
    <property type="evidence" value="ECO:0007669"/>
    <property type="project" value="UniProtKB-SubCell"/>
</dbReference>
<dbReference type="EMBL" id="KF561438">
    <property type="protein sequence ID" value="AHA91226.1"/>
    <property type="molecule type" value="Genomic_DNA"/>
</dbReference>
<evidence type="ECO:0000256" key="10">
    <source>
        <dbReference type="ARBA" id="ARBA00022612"/>
    </source>
</evidence>
<dbReference type="Gene3D" id="4.10.60.10">
    <property type="entry name" value="Zinc finger, CCHC-type"/>
    <property type="match status" value="1"/>
</dbReference>
<evidence type="ECO:0000256" key="15">
    <source>
        <dbReference type="ARBA" id="ARBA00022758"/>
    </source>
</evidence>
<dbReference type="SUPFAM" id="SSF47943">
    <property type="entry name" value="Retrovirus capsid protein, N-terminal core domain"/>
    <property type="match status" value="1"/>
</dbReference>
<keyword evidence="9 28" id="KW-0945">Host-virus interaction</keyword>
<evidence type="ECO:0000256" key="28">
    <source>
        <dbReference type="RuleBase" id="RU004487"/>
    </source>
</evidence>
<keyword evidence="6" id="KW-0597">Phosphoprotein</keyword>
<keyword evidence="10" id="KW-1188">Viral release from host cell</keyword>
<dbReference type="GO" id="GO:0008270">
    <property type="term" value="F:zinc ion binding"/>
    <property type="evidence" value="ECO:0007669"/>
    <property type="project" value="UniProtKB-KW"/>
</dbReference>
<keyword evidence="11" id="KW-1198">Viral budding</keyword>
<evidence type="ECO:0000256" key="7">
    <source>
        <dbReference type="ARBA" id="ARBA00022561"/>
    </source>
</evidence>
<dbReference type="Proteomes" id="UP000124183">
    <property type="component" value="Genome"/>
</dbReference>
<dbReference type="Pfam" id="PF00540">
    <property type="entry name" value="Gag_p17"/>
    <property type="match status" value="1"/>
</dbReference>
<evidence type="ECO:0000256" key="3">
    <source>
        <dbReference type="ARBA" id="ARBA00008364"/>
    </source>
</evidence>
<dbReference type="Pfam" id="PF19317">
    <property type="entry name" value="Gag_p24_C"/>
    <property type="match status" value="1"/>
</dbReference>
<dbReference type="PANTHER" id="PTHR40389">
    <property type="entry name" value="ENDOGENOUS RETROVIRUS GROUP K MEMBER 24 GAG POLYPROTEIN-RELATED"/>
    <property type="match status" value="1"/>
</dbReference>
<keyword evidence="15" id="KW-0688">Ribosomal frameshifting</keyword>
<keyword evidence="21" id="KW-1039">Host endosome</keyword>
<evidence type="ECO:0000256" key="4">
    <source>
        <dbReference type="ARBA" id="ARBA00022462"/>
    </source>
</evidence>
<dbReference type="SUPFAM" id="SSF57756">
    <property type="entry name" value="Retrovirus zinc finger-like domains"/>
    <property type="match status" value="1"/>
</dbReference>
<keyword evidence="8 28" id="KW-1048">Host nucleus</keyword>
<dbReference type="SUPFAM" id="SSF47836">
    <property type="entry name" value="Retroviral matrix proteins"/>
    <property type="match status" value="1"/>
</dbReference>
<keyword evidence="14" id="KW-0677">Repeat</keyword>
<evidence type="ECO:0000256" key="8">
    <source>
        <dbReference type="ARBA" id="ARBA00022562"/>
    </source>
</evidence>
<evidence type="ECO:0000256" key="23">
    <source>
        <dbReference type="ARBA" id="ARBA00023136"/>
    </source>
</evidence>
<keyword evidence="4" id="KW-1187">Viral budding via the host ESCRT complexes</keyword>
<feature type="domain" description="CCHC-type" evidence="30">
    <location>
        <begin position="412"/>
        <end position="427"/>
    </location>
</feature>
<evidence type="ECO:0000256" key="11">
    <source>
        <dbReference type="ARBA" id="ARBA00022637"/>
    </source>
</evidence>
<dbReference type="GO" id="GO:0020002">
    <property type="term" value="C:host cell plasma membrane"/>
    <property type="evidence" value="ECO:0007669"/>
    <property type="project" value="UniProtKB-SubCell"/>
</dbReference>
<dbReference type="InterPro" id="IPR050195">
    <property type="entry name" value="Primate_lentivir_Gag_pol-like"/>
</dbReference>
<name>V5NS66_HV1</name>
<keyword evidence="24 28" id="KW-1035">Host cytoplasm</keyword>
<comment type="similarity">
    <text evidence="3">Belongs to the primate lentivirus group gag polyprotein family.</text>
</comment>
<comment type="PTM">
    <molecule>Gag-Pol polyprotein</molecule>
    <text evidence="28">Specific enzymatic cleavages by the viral protease yield mature proteins.</text>
</comment>
<keyword evidence="5" id="KW-1032">Host cell membrane</keyword>
<evidence type="ECO:0000256" key="24">
    <source>
        <dbReference type="ARBA" id="ARBA00023200"/>
    </source>
</evidence>
<organismHost>
    <name type="scientific">Homo sapiens</name>
    <name type="common">Human</name>
    <dbReference type="NCBI Taxonomy" id="9606"/>
</organismHost>
<evidence type="ECO:0000256" key="9">
    <source>
        <dbReference type="ARBA" id="ARBA00022581"/>
    </source>
</evidence>
<evidence type="ECO:0000256" key="18">
    <source>
        <dbReference type="ARBA" id="ARBA00022844"/>
    </source>
</evidence>
<dbReference type="PROSITE" id="PS50158">
    <property type="entry name" value="ZF_CCHC"/>
    <property type="match status" value="2"/>
</dbReference>
<evidence type="ECO:0000313" key="31">
    <source>
        <dbReference type="EMBL" id="AHA91226.1"/>
    </source>
</evidence>
<dbReference type="InterPro" id="IPR036875">
    <property type="entry name" value="Znf_CCHC_sf"/>
</dbReference>
<proteinExistence type="inferred from homology"/>
<evidence type="ECO:0000256" key="26">
    <source>
        <dbReference type="ARBA" id="ARBA00037826"/>
    </source>
</evidence>
<dbReference type="Gene3D" id="1.10.375.10">
    <property type="entry name" value="Human Immunodeficiency Virus Type 1 Capsid Protein"/>
    <property type="match status" value="1"/>
</dbReference>
<evidence type="ECO:0000256" key="12">
    <source>
        <dbReference type="ARBA" id="ARBA00022707"/>
    </source>
</evidence>
<evidence type="ECO:0000256" key="13">
    <source>
        <dbReference type="ARBA" id="ARBA00022723"/>
    </source>
</evidence>
<evidence type="ECO:0000256" key="16">
    <source>
        <dbReference type="ARBA" id="ARBA00022771"/>
    </source>
</evidence>
<keyword evidence="18 28" id="KW-0946">Virion</keyword>
<feature type="region of interest" description="Disordered" evidence="29">
    <location>
        <begin position="436"/>
        <end position="496"/>
    </location>
</feature>
<organism evidence="31 32">
    <name type="scientific">Human immunodeficiency virus type 1</name>
    <name type="common">HIV-1</name>
    <dbReference type="NCBI Taxonomy" id="11676"/>
    <lineage>
        <taxon>Viruses</taxon>
        <taxon>Riboviria</taxon>
        <taxon>Pararnavirae</taxon>
        <taxon>Artverviricota</taxon>
        <taxon>Revtraviricetes</taxon>
        <taxon>Ortervirales</taxon>
        <taxon>Retroviridae</taxon>
        <taxon>Orthoretrovirinae</taxon>
        <taxon>Lentivirus</taxon>
        <taxon>Lentivirus humimdef1</taxon>
    </lineage>
</organism>
<dbReference type="InterPro" id="IPR000071">
    <property type="entry name" value="Lentvrl_matrix_N"/>
</dbReference>
<evidence type="ECO:0000256" key="1">
    <source>
        <dbReference type="ARBA" id="ARBA00004425"/>
    </source>
</evidence>